<keyword evidence="2" id="KW-1185">Reference proteome</keyword>
<dbReference type="Gene3D" id="3.10.10.10">
    <property type="entry name" value="HIV Type 1 Reverse Transcriptase, subunit A, domain 1"/>
    <property type="match status" value="1"/>
</dbReference>
<evidence type="ECO:0000313" key="1">
    <source>
        <dbReference type="EMBL" id="KAK8754176.1"/>
    </source>
</evidence>
<dbReference type="EMBL" id="JARKIK010000001">
    <property type="protein sequence ID" value="KAK8754176.1"/>
    <property type="molecule type" value="Genomic_DNA"/>
</dbReference>
<gene>
    <name evidence="1" type="ORF">OTU49_014263</name>
</gene>
<name>A0AAW0YRM6_CHEQU</name>
<reference evidence="1 2" key="1">
    <citation type="journal article" date="2024" name="BMC Genomics">
        <title>Genome assembly of redclaw crayfish (Cherax quadricarinatus) provides insights into its immune adaptation and hypoxia tolerance.</title>
        <authorList>
            <person name="Liu Z."/>
            <person name="Zheng J."/>
            <person name="Li H."/>
            <person name="Fang K."/>
            <person name="Wang S."/>
            <person name="He J."/>
            <person name="Zhou D."/>
            <person name="Weng S."/>
            <person name="Chi M."/>
            <person name="Gu Z."/>
            <person name="He J."/>
            <person name="Li F."/>
            <person name="Wang M."/>
        </authorList>
    </citation>
    <scope>NUCLEOTIDE SEQUENCE [LARGE SCALE GENOMIC DNA]</scope>
    <source>
        <strain evidence="1">ZL_2023a</strain>
    </source>
</reference>
<comment type="caution">
    <text evidence="1">The sequence shown here is derived from an EMBL/GenBank/DDBJ whole genome shotgun (WGS) entry which is preliminary data.</text>
</comment>
<dbReference type="AlphaFoldDB" id="A0AAW0YRM6"/>
<organism evidence="1 2">
    <name type="scientific">Cherax quadricarinatus</name>
    <name type="common">Australian red claw crayfish</name>
    <dbReference type="NCBI Taxonomy" id="27406"/>
    <lineage>
        <taxon>Eukaryota</taxon>
        <taxon>Metazoa</taxon>
        <taxon>Ecdysozoa</taxon>
        <taxon>Arthropoda</taxon>
        <taxon>Crustacea</taxon>
        <taxon>Multicrustacea</taxon>
        <taxon>Malacostraca</taxon>
        <taxon>Eumalacostraca</taxon>
        <taxon>Eucarida</taxon>
        <taxon>Decapoda</taxon>
        <taxon>Pleocyemata</taxon>
        <taxon>Astacidea</taxon>
        <taxon>Parastacoidea</taxon>
        <taxon>Parastacidae</taxon>
        <taxon>Cherax</taxon>
    </lineage>
</organism>
<feature type="non-terminal residue" evidence="1">
    <location>
        <position position="193"/>
    </location>
</feature>
<protein>
    <submittedName>
        <fullName evidence="1">Uncharacterized protein</fullName>
    </submittedName>
</protein>
<evidence type="ECO:0000313" key="2">
    <source>
        <dbReference type="Proteomes" id="UP001445076"/>
    </source>
</evidence>
<feature type="non-terminal residue" evidence="1">
    <location>
        <position position="1"/>
    </location>
</feature>
<accession>A0AAW0YRM6</accession>
<proteinExistence type="predicted"/>
<dbReference type="Proteomes" id="UP001445076">
    <property type="component" value="Unassembled WGS sequence"/>
</dbReference>
<sequence>KICMASCCELNMLWGKFPGVRYKTHTPKQEKNEYSVHSNRLKGLKLCQKFRETNVLMECKGLQNNNLYEIPKVYLRNNMCVKDFGKCMLGFNEKNVGELAQPPWNFIKVWDVSNGEKLKLNEEIVKEAEPIQQFLCGKNLYEKLEMEEEVKFFQHQFVVLSESQWAFPCFMVPKLDGTLGINTDYHRVRLTTK</sequence>